<dbReference type="PANTHER" id="PTHR30457:SF0">
    <property type="entry name" value="PHOSPHATASE, PUTATIVE (AFU_ORTHOLOGUE AFUA_4G01070)-RELATED"/>
    <property type="match status" value="1"/>
</dbReference>
<dbReference type="SUPFAM" id="SSF64167">
    <property type="entry name" value="SurE-like"/>
    <property type="match status" value="1"/>
</dbReference>
<dbReference type="EC" id="3.1.3.5" evidence="4"/>
<organism evidence="6 7">
    <name type="scientific">Methanothermus fervidus (strain ATCC 43054 / DSM 2088 / JCM 10308 / V24 S)</name>
    <dbReference type="NCBI Taxonomy" id="523846"/>
    <lineage>
        <taxon>Archaea</taxon>
        <taxon>Methanobacteriati</taxon>
        <taxon>Methanobacteriota</taxon>
        <taxon>Methanomada group</taxon>
        <taxon>Methanobacteria</taxon>
        <taxon>Methanobacteriales</taxon>
        <taxon>Methanothermaceae</taxon>
        <taxon>Methanothermus</taxon>
    </lineage>
</organism>
<dbReference type="PANTHER" id="PTHR30457">
    <property type="entry name" value="5'-NUCLEOTIDASE SURE"/>
    <property type="match status" value="1"/>
</dbReference>
<keyword evidence="3 4" id="KW-0378">Hydrolase</keyword>
<sequence>MKQILITNDDGVNSSGILATKEAVKDLGRCIIVAPTTQQSGIGHALSLFEPIRVNTTILRDGSCAYAVSGTPTDAVILGIYEIAKGKVDLVISGINIGENLGKSELTTSGTIGAAMEAAVHGVPAMAVSLQVEKSDIKFHDGHVDVDFTYAKKITRKIAKLILKKGLPDGVDFININIPAKPKDEEIKITKLGKRMYKVNVEKRHDPRGRPYYWINGKSVHKDLPGTDVYVLKNERKITLTPLKLDFTADIDATKEWLKEV</sequence>
<comment type="catalytic activity">
    <reaction evidence="4">
        <text>a ribonucleoside 5'-phosphate + H2O = a ribonucleoside + phosphate</text>
        <dbReference type="Rhea" id="RHEA:12484"/>
        <dbReference type="ChEBI" id="CHEBI:15377"/>
        <dbReference type="ChEBI" id="CHEBI:18254"/>
        <dbReference type="ChEBI" id="CHEBI:43474"/>
        <dbReference type="ChEBI" id="CHEBI:58043"/>
        <dbReference type="EC" id="3.1.3.5"/>
    </reaction>
</comment>
<comment type="similarity">
    <text evidence="1 4">Belongs to the SurE nucleotidase family.</text>
</comment>
<keyword evidence="4" id="KW-0963">Cytoplasm</keyword>
<dbReference type="KEGG" id="mfv:Mfer_0634"/>
<evidence type="ECO:0000256" key="4">
    <source>
        <dbReference type="HAMAP-Rule" id="MF_00060"/>
    </source>
</evidence>
<dbReference type="AlphaFoldDB" id="E3GYQ1"/>
<reference evidence="6 7" key="1">
    <citation type="journal article" date="2010" name="Stand. Genomic Sci.">
        <title>Complete genome sequence of Methanothermus fervidus type strain (V24S).</title>
        <authorList>
            <person name="Anderson I."/>
            <person name="Djao O.D."/>
            <person name="Misra M."/>
            <person name="Chertkov O."/>
            <person name="Nolan M."/>
            <person name="Lucas S."/>
            <person name="Lapidus A."/>
            <person name="Del Rio T.G."/>
            <person name="Tice H."/>
            <person name="Cheng J.F."/>
            <person name="Tapia R."/>
            <person name="Han C."/>
            <person name="Goodwin L."/>
            <person name="Pitluck S."/>
            <person name="Liolios K."/>
            <person name="Ivanova N."/>
            <person name="Mavromatis K."/>
            <person name="Mikhailova N."/>
            <person name="Pati A."/>
            <person name="Brambilla E."/>
            <person name="Chen A."/>
            <person name="Palaniappan K."/>
            <person name="Land M."/>
            <person name="Hauser L."/>
            <person name="Chang Y.J."/>
            <person name="Jeffries C.D."/>
            <person name="Sikorski J."/>
            <person name="Spring S."/>
            <person name="Rohde M."/>
            <person name="Eichinger K."/>
            <person name="Huber H."/>
            <person name="Wirth R."/>
            <person name="Goker M."/>
            <person name="Detter J.C."/>
            <person name="Woyke T."/>
            <person name="Bristow J."/>
            <person name="Eisen J.A."/>
            <person name="Markowitz V."/>
            <person name="Hugenholtz P."/>
            <person name="Klenk H.P."/>
            <person name="Kyrpides N.C."/>
        </authorList>
    </citation>
    <scope>NUCLEOTIDE SEQUENCE [LARGE SCALE GENOMIC DNA]</scope>
    <source>
        <strain evidence="7">ATCC 43054 / DSM 2088 / JCM 10308 / V24 S</strain>
    </source>
</reference>
<feature type="binding site" evidence="4">
    <location>
        <position position="10"/>
    </location>
    <ligand>
        <name>a divalent metal cation</name>
        <dbReference type="ChEBI" id="CHEBI:60240"/>
    </ligand>
</feature>
<dbReference type="Gene3D" id="3.40.1210.10">
    <property type="entry name" value="Survival protein SurE-like phosphatase/nucleotidase"/>
    <property type="match status" value="1"/>
</dbReference>
<protein>
    <recommendedName>
        <fullName evidence="4">5'-nucleotidase SurE</fullName>
        <ecNumber evidence="4">3.1.3.5</ecNumber>
    </recommendedName>
    <alternativeName>
        <fullName evidence="4">Nucleoside 5'-monophosphate phosphohydrolase</fullName>
    </alternativeName>
</protein>
<name>E3GYQ1_METFV</name>
<feature type="domain" description="Survival protein SurE-like phosphatase/nucleotidase" evidence="5">
    <location>
        <begin position="4"/>
        <end position="198"/>
    </location>
</feature>
<evidence type="ECO:0000313" key="7">
    <source>
        <dbReference type="Proteomes" id="UP000002315"/>
    </source>
</evidence>
<dbReference type="HOGENOM" id="CLU_045192_1_3_2"/>
<comment type="cofactor">
    <cofactor evidence="4">
        <name>a divalent metal cation</name>
        <dbReference type="ChEBI" id="CHEBI:60240"/>
    </cofactor>
    <text evidence="4">Binds 1 divalent metal cation per subunit.</text>
</comment>
<evidence type="ECO:0000256" key="1">
    <source>
        <dbReference type="ARBA" id="ARBA00011062"/>
    </source>
</evidence>
<dbReference type="InterPro" id="IPR036523">
    <property type="entry name" value="SurE-like_sf"/>
</dbReference>
<dbReference type="EMBL" id="CP002278">
    <property type="protein sequence ID" value="ADP77433.1"/>
    <property type="molecule type" value="Genomic_DNA"/>
</dbReference>
<keyword evidence="4" id="KW-0547">Nucleotide-binding</keyword>
<keyword evidence="7" id="KW-1185">Reference proteome</keyword>
<dbReference type="STRING" id="523846.Mfer_0634"/>
<dbReference type="GO" id="GO:0005737">
    <property type="term" value="C:cytoplasm"/>
    <property type="evidence" value="ECO:0007669"/>
    <property type="project" value="UniProtKB-SubCell"/>
</dbReference>
<dbReference type="Pfam" id="PF01975">
    <property type="entry name" value="SurE"/>
    <property type="match status" value="1"/>
</dbReference>
<dbReference type="GO" id="GO:0008253">
    <property type="term" value="F:5'-nucleotidase activity"/>
    <property type="evidence" value="ECO:0007669"/>
    <property type="project" value="UniProtKB-UniRule"/>
</dbReference>
<gene>
    <name evidence="4" type="primary">surE</name>
    <name evidence="6" type="ordered locus">Mfer_0634</name>
</gene>
<dbReference type="HAMAP" id="MF_00060">
    <property type="entry name" value="SurE"/>
    <property type="match status" value="1"/>
</dbReference>
<comment type="function">
    <text evidence="4">Nucleotidase that shows phosphatase activity on nucleoside 5'-monophosphates.</text>
</comment>
<dbReference type="InterPro" id="IPR030048">
    <property type="entry name" value="SurE"/>
</dbReference>
<evidence type="ECO:0000313" key="6">
    <source>
        <dbReference type="EMBL" id="ADP77433.1"/>
    </source>
</evidence>
<dbReference type="Proteomes" id="UP000002315">
    <property type="component" value="Chromosome"/>
</dbReference>
<dbReference type="InterPro" id="IPR002828">
    <property type="entry name" value="SurE-like_Pase/nucleotidase"/>
</dbReference>
<dbReference type="NCBIfam" id="NF001490">
    <property type="entry name" value="PRK00346.1-4"/>
    <property type="match status" value="1"/>
</dbReference>
<dbReference type="GO" id="GO:0000166">
    <property type="term" value="F:nucleotide binding"/>
    <property type="evidence" value="ECO:0007669"/>
    <property type="project" value="UniProtKB-KW"/>
</dbReference>
<keyword evidence="2 4" id="KW-0479">Metal-binding</keyword>
<feature type="binding site" evidence="4">
    <location>
        <position position="96"/>
    </location>
    <ligand>
        <name>a divalent metal cation</name>
        <dbReference type="ChEBI" id="CHEBI:60240"/>
    </ligand>
</feature>
<evidence type="ECO:0000256" key="2">
    <source>
        <dbReference type="ARBA" id="ARBA00022723"/>
    </source>
</evidence>
<proteinExistence type="inferred from homology"/>
<evidence type="ECO:0000256" key="3">
    <source>
        <dbReference type="ARBA" id="ARBA00022801"/>
    </source>
</evidence>
<dbReference type="GO" id="GO:0046872">
    <property type="term" value="F:metal ion binding"/>
    <property type="evidence" value="ECO:0007669"/>
    <property type="project" value="UniProtKB-UniRule"/>
</dbReference>
<feature type="binding site" evidence="4">
    <location>
        <position position="40"/>
    </location>
    <ligand>
        <name>a divalent metal cation</name>
        <dbReference type="ChEBI" id="CHEBI:60240"/>
    </ligand>
</feature>
<dbReference type="OrthoDB" id="26873at2157"/>
<accession>E3GYQ1</accession>
<dbReference type="NCBIfam" id="NF001491">
    <property type="entry name" value="PRK00346.2-1"/>
    <property type="match status" value="1"/>
</dbReference>
<feature type="binding site" evidence="4">
    <location>
        <position position="9"/>
    </location>
    <ligand>
        <name>a divalent metal cation</name>
        <dbReference type="ChEBI" id="CHEBI:60240"/>
    </ligand>
</feature>
<evidence type="ECO:0000259" key="5">
    <source>
        <dbReference type="Pfam" id="PF01975"/>
    </source>
</evidence>
<dbReference type="NCBIfam" id="TIGR00087">
    <property type="entry name" value="surE"/>
    <property type="match status" value="1"/>
</dbReference>
<comment type="subcellular location">
    <subcellularLocation>
        <location evidence="4">Cytoplasm</location>
    </subcellularLocation>
</comment>